<accession>A0A381F452</accession>
<evidence type="ECO:0000313" key="8">
    <source>
        <dbReference type="Proteomes" id="UP000185725"/>
    </source>
</evidence>
<dbReference type="KEGG" id="cil:EG358_13930"/>
<name>A0A381F452_9FLAO</name>
<evidence type="ECO:0000256" key="3">
    <source>
        <dbReference type="ARBA" id="ARBA00022989"/>
    </source>
</evidence>
<dbReference type="Proteomes" id="UP000255231">
    <property type="component" value="Unassembled WGS sequence"/>
</dbReference>
<dbReference type="EMBL" id="FTMF01000004">
    <property type="protein sequence ID" value="SIQ34975.1"/>
    <property type="molecule type" value="Genomic_DNA"/>
</dbReference>
<dbReference type="RefSeq" id="WP_076559740.1">
    <property type="nucleotide sequence ID" value="NZ_CP033929.1"/>
</dbReference>
<feature type="transmembrane region" description="Helical" evidence="5">
    <location>
        <begin position="64"/>
        <end position="84"/>
    </location>
</feature>
<evidence type="ECO:0000256" key="2">
    <source>
        <dbReference type="ARBA" id="ARBA00022692"/>
    </source>
</evidence>
<evidence type="ECO:0000256" key="5">
    <source>
        <dbReference type="SAM" id="Phobius"/>
    </source>
</evidence>
<dbReference type="GO" id="GO:0016020">
    <property type="term" value="C:membrane"/>
    <property type="evidence" value="ECO:0007669"/>
    <property type="project" value="UniProtKB-SubCell"/>
</dbReference>
<evidence type="ECO:0000313" key="9">
    <source>
        <dbReference type="Proteomes" id="UP000255231"/>
    </source>
</evidence>
<protein>
    <submittedName>
        <fullName evidence="6">Bacteriophage holin family protein</fullName>
    </submittedName>
</protein>
<dbReference type="EMBL" id="UFVS01000001">
    <property type="protein sequence ID" value="SUX41233.1"/>
    <property type="molecule type" value="Genomic_DNA"/>
</dbReference>
<dbReference type="OrthoDB" id="1148930at2"/>
<organism evidence="7 9">
    <name type="scientific">Chryseobacterium indoltheticum</name>
    <dbReference type="NCBI Taxonomy" id="254"/>
    <lineage>
        <taxon>Bacteria</taxon>
        <taxon>Pseudomonadati</taxon>
        <taxon>Bacteroidota</taxon>
        <taxon>Flavobacteriia</taxon>
        <taxon>Flavobacteriales</taxon>
        <taxon>Weeksellaceae</taxon>
        <taxon>Chryseobacterium group</taxon>
        <taxon>Chryseobacterium</taxon>
    </lineage>
</organism>
<dbReference type="Proteomes" id="UP000185725">
    <property type="component" value="Unassembled WGS sequence"/>
</dbReference>
<evidence type="ECO:0000256" key="4">
    <source>
        <dbReference type="ARBA" id="ARBA00023136"/>
    </source>
</evidence>
<keyword evidence="4 5" id="KW-0472">Membrane</keyword>
<sequence>MILEFLKEDYAAITMKLIVIGILWCAVLLAMIIDFFFGIRKAKQVGEVRSSEGYKRSVSKFNQYFGMLVFAFIFDAIVPISYFFEFPISAIPVVSLLAAVALVFTEAKSVHEKGDEKQRRKLDASMIQVLEILEKKEDVLQELLSNYKKQANESVNDNVGSPSNDGLQN</sequence>
<dbReference type="AlphaFoldDB" id="A0A381F452"/>
<feature type="transmembrane region" description="Helical" evidence="5">
    <location>
        <begin position="90"/>
        <end position="110"/>
    </location>
</feature>
<feature type="transmembrane region" description="Helical" evidence="5">
    <location>
        <begin position="12"/>
        <end position="37"/>
    </location>
</feature>
<evidence type="ECO:0000313" key="6">
    <source>
        <dbReference type="EMBL" id="SIQ34975.1"/>
    </source>
</evidence>
<reference evidence="7 9" key="2">
    <citation type="submission" date="2018-06" db="EMBL/GenBank/DDBJ databases">
        <authorList>
            <consortium name="Pathogen Informatics"/>
            <person name="Doyle S."/>
        </authorList>
    </citation>
    <scope>NUCLEOTIDE SEQUENCE [LARGE SCALE GENOMIC DNA]</scope>
    <source>
        <strain evidence="7 9">NCTC13560</strain>
    </source>
</reference>
<keyword evidence="8" id="KW-1185">Reference proteome</keyword>
<evidence type="ECO:0000313" key="7">
    <source>
        <dbReference type="EMBL" id="SUX41233.1"/>
    </source>
</evidence>
<gene>
    <name evidence="7" type="ORF">NCTC13560_00025</name>
    <name evidence="6" type="ORF">SAMN05421682_104179</name>
</gene>
<keyword evidence="3 5" id="KW-1133">Transmembrane helix</keyword>
<comment type="subcellular location">
    <subcellularLocation>
        <location evidence="1">Membrane</location>
        <topology evidence="1">Multi-pass membrane protein</topology>
    </subcellularLocation>
</comment>
<reference evidence="6 8" key="1">
    <citation type="submission" date="2017-01" db="EMBL/GenBank/DDBJ databases">
        <authorList>
            <person name="Varghese N."/>
            <person name="Submissions S."/>
        </authorList>
    </citation>
    <scope>NUCLEOTIDE SEQUENCE [LARGE SCALE GENOMIC DNA]</scope>
    <source>
        <strain evidence="6 8">ATCC 27950</strain>
    </source>
</reference>
<proteinExistence type="predicted"/>
<dbReference type="Pfam" id="PF05105">
    <property type="entry name" value="Phage_holin_4_1"/>
    <property type="match status" value="1"/>
</dbReference>
<dbReference type="GeneID" id="303674806"/>
<dbReference type="InterPro" id="IPR006480">
    <property type="entry name" value="Phage_holin_4_1"/>
</dbReference>
<keyword evidence="2 5" id="KW-0812">Transmembrane</keyword>
<evidence type="ECO:0000256" key="1">
    <source>
        <dbReference type="ARBA" id="ARBA00004141"/>
    </source>
</evidence>